<evidence type="ECO:0000256" key="1">
    <source>
        <dbReference type="SAM" id="MobiDB-lite"/>
    </source>
</evidence>
<feature type="region of interest" description="Disordered" evidence="1">
    <location>
        <begin position="439"/>
        <end position="480"/>
    </location>
</feature>
<feature type="compositionally biased region" description="Basic and acidic residues" evidence="1">
    <location>
        <begin position="197"/>
        <end position="217"/>
    </location>
</feature>
<sequence length="480" mass="54058">MDTPSQQPEQPQGENSTHQQEDCSILSPTLADILSDDRILRFYQCVKDIKTQGSPKQTGSMFFALCHALGDTVSFLKVPNMSKIMFRQEQQIFAVNVAGTQHDTVVFEQQLPHPDQLQQQQHQNDPSLEPLKIAGSAAGLMHDVDSTHSSSIYSTVAADGSPQHLLQAALASVSAPHIDTRIAATPTPPATTSKRKGNSEIKESVKRAKKASPRDKEYPVRRNEVIQDLLKVSEADLMHQANIVDSEVKLIIQGHERSTKLGMLSPIDRFSAFANLLAHFDCDFAPKNAGVYYNYEYFQLYLAYRDLEIEKQQQQQMEGGDPRPILAQCRTEIERVLVNTNWEAIRRRLTIGERICQVCGVVGRGFLLLSKQVSGRKLLHNFNTGEWGEFMREFQRPENKPLLETLQTKYSSERFYGSRQEIIPIDNTTQIIAERLSEPRQEITPADNTNETIADSLNAHNQEITPTDDSKPTTDKSENL</sequence>
<accession>A0A0B7N5F7</accession>
<gene>
    <name evidence="2" type="primary">PARPA_03952.1 scaffold 10640</name>
</gene>
<evidence type="ECO:0000313" key="2">
    <source>
        <dbReference type="EMBL" id="CEP10294.1"/>
    </source>
</evidence>
<feature type="compositionally biased region" description="Basic and acidic residues" evidence="1">
    <location>
        <begin position="468"/>
        <end position="480"/>
    </location>
</feature>
<feature type="compositionally biased region" description="Polar residues" evidence="1">
    <location>
        <begin position="1"/>
        <end position="18"/>
    </location>
</feature>
<keyword evidence="3" id="KW-1185">Reference proteome</keyword>
<proteinExistence type="predicted"/>
<evidence type="ECO:0000313" key="3">
    <source>
        <dbReference type="Proteomes" id="UP000054107"/>
    </source>
</evidence>
<feature type="compositionally biased region" description="Polar residues" evidence="1">
    <location>
        <begin position="446"/>
        <end position="464"/>
    </location>
</feature>
<reference evidence="2 3" key="1">
    <citation type="submission" date="2014-09" db="EMBL/GenBank/DDBJ databases">
        <authorList>
            <person name="Ellenberger Sabrina"/>
        </authorList>
    </citation>
    <scope>NUCLEOTIDE SEQUENCE [LARGE SCALE GENOMIC DNA]</scope>
    <source>
        <strain evidence="2 3">CBS 412.66</strain>
    </source>
</reference>
<organism evidence="2 3">
    <name type="scientific">Parasitella parasitica</name>
    <dbReference type="NCBI Taxonomy" id="35722"/>
    <lineage>
        <taxon>Eukaryota</taxon>
        <taxon>Fungi</taxon>
        <taxon>Fungi incertae sedis</taxon>
        <taxon>Mucoromycota</taxon>
        <taxon>Mucoromycotina</taxon>
        <taxon>Mucoromycetes</taxon>
        <taxon>Mucorales</taxon>
        <taxon>Mucorineae</taxon>
        <taxon>Mucoraceae</taxon>
        <taxon>Parasitella</taxon>
    </lineage>
</organism>
<feature type="region of interest" description="Disordered" evidence="1">
    <location>
        <begin position="182"/>
        <end position="217"/>
    </location>
</feature>
<dbReference type="STRING" id="35722.A0A0B7N5F7"/>
<dbReference type="OrthoDB" id="2272461at2759"/>
<name>A0A0B7N5F7_9FUNG</name>
<dbReference type="AlphaFoldDB" id="A0A0B7N5F7"/>
<dbReference type="EMBL" id="LN723682">
    <property type="protein sequence ID" value="CEP10294.1"/>
    <property type="molecule type" value="Genomic_DNA"/>
</dbReference>
<protein>
    <submittedName>
        <fullName evidence="2">Uncharacterized protein</fullName>
    </submittedName>
</protein>
<feature type="region of interest" description="Disordered" evidence="1">
    <location>
        <begin position="1"/>
        <end position="21"/>
    </location>
</feature>
<dbReference type="Proteomes" id="UP000054107">
    <property type="component" value="Unassembled WGS sequence"/>
</dbReference>